<name>A0A3R7QYX9_PENVA</name>
<dbReference type="Proteomes" id="UP000283509">
    <property type="component" value="Unassembled WGS sequence"/>
</dbReference>
<dbReference type="InterPro" id="IPR016186">
    <property type="entry name" value="C-type_lectin-like/link_sf"/>
</dbReference>
<keyword evidence="1" id="KW-0175">Coiled coil</keyword>
<feature type="coiled-coil region" evidence="1">
    <location>
        <begin position="126"/>
        <end position="153"/>
    </location>
</feature>
<keyword evidence="4" id="KW-1185">Reference proteome</keyword>
<dbReference type="InterPro" id="IPR001304">
    <property type="entry name" value="C-type_lectin-like"/>
</dbReference>
<dbReference type="PROSITE" id="PS50041">
    <property type="entry name" value="C_TYPE_LECTIN_2"/>
    <property type="match status" value="1"/>
</dbReference>
<sequence length="283" mass="32018">MPRLQLLQADDYASQMTGRLQARAPWRIPSCRRAAGQSVAAAMRGARQVLRGALFLAAILAIARAARARAARPRFRSPTLQPIKSGIDAMSAALWGRQNSCQKNAASSEEKLARIKYVVDSQWEMLGKADEKVKALEEKMEELIAIKEDYAEATPDPEECSYPFKMEAHGCFWLHKNPGLPWEAARRRCQQSGSDLATPSSLAQMREFLLREIGREWWYVWIGGQMTGYRTWVYVNGREGAANPEDWHDTLNPGSCTALNGGRDYKMMAWHCEDANWFLCQKF</sequence>
<dbReference type="InterPro" id="IPR050111">
    <property type="entry name" value="C-type_lectin/snaclec_domain"/>
</dbReference>
<evidence type="ECO:0000259" key="2">
    <source>
        <dbReference type="PROSITE" id="PS50041"/>
    </source>
</evidence>
<accession>A0A3R7QYX9</accession>
<dbReference type="Gene3D" id="3.10.100.10">
    <property type="entry name" value="Mannose-Binding Protein A, subunit A"/>
    <property type="match status" value="1"/>
</dbReference>
<dbReference type="SUPFAM" id="SSF56436">
    <property type="entry name" value="C-type lectin-like"/>
    <property type="match status" value="1"/>
</dbReference>
<feature type="domain" description="C-type lectin" evidence="2">
    <location>
        <begin position="171"/>
        <end position="281"/>
    </location>
</feature>
<evidence type="ECO:0000313" key="4">
    <source>
        <dbReference type="Proteomes" id="UP000283509"/>
    </source>
</evidence>
<dbReference type="InterPro" id="IPR016187">
    <property type="entry name" value="CTDL_fold"/>
</dbReference>
<gene>
    <name evidence="3" type="ORF">C7M84_022812</name>
</gene>
<dbReference type="OrthoDB" id="6362630at2759"/>
<organism evidence="3 4">
    <name type="scientific">Penaeus vannamei</name>
    <name type="common">Whiteleg shrimp</name>
    <name type="synonym">Litopenaeus vannamei</name>
    <dbReference type="NCBI Taxonomy" id="6689"/>
    <lineage>
        <taxon>Eukaryota</taxon>
        <taxon>Metazoa</taxon>
        <taxon>Ecdysozoa</taxon>
        <taxon>Arthropoda</taxon>
        <taxon>Crustacea</taxon>
        <taxon>Multicrustacea</taxon>
        <taxon>Malacostraca</taxon>
        <taxon>Eumalacostraca</taxon>
        <taxon>Eucarida</taxon>
        <taxon>Decapoda</taxon>
        <taxon>Dendrobranchiata</taxon>
        <taxon>Penaeoidea</taxon>
        <taxon>Penaeidae</taxon>
        <taxon>Penaeus</taxon>
    </lineage>
</organism>
<evidence type="ECO:0000256" key="1">
    <source>
        <dbReference type="SAM" id="Coils"/>
    </source>
</evidence>
<comment type="caution">
    <text evidence="3">The sequence shown here is derived from an EMBL/GenBank/DDBJ whole genome shotgun (WGS) entry which is preliminary data.</text>
</comment>
<dbReference type="PANTHER" id="PTHR22803">
    <property type="entry name" value="MANNOSE, PHOSPHOLIPASE, LECTIN RECEPTOR RELATED"/>
    <property type="match status" value="1"/>
</dbReference>
<dbReference type="CDD" id="cd00037">
    <property type="entry name" value="CLECT"/>
    <property type="match status" value="1"/>
</dbReference>
<keyword evidence="3" id="KW-0430">Lectin</keyword>
<dbReference type="Pfam" id="PF00059">
    <property type="entry name" value="Lectin_C"/>
    <property type="match status" value="1"/>
</dbReference>
<reference evidence="3 4" key="1">
    <citation type="submission" date="2018-04" db="EMBL/GenBank/DDBJ databases">
        <authorList>
            <person name="Zhang X."/>
            <person name="Yuan J."/>
            <person name="Li F."/>
            <person name="Xiang J."/>
        </authorList>
    </citation>
    <scope>NUCLEOTIDE SEQUENCE [LARGE SCALE GENOMIC DNA]</scope>
    <source>
        <tissue evidence="3">Muscle</tissue>
    </source>
</reference>
<dbReference type="EMBL" id="QCYY01000609">
    <property type="protein sequence ID" value="ROT84023.1"/>
    <property type="molecule type" value="Genomic_DNA"/>
</dbReference>
<protein>
    <submittedName>
        <fullName evidence="3">C-type lectin</fullName>
    </submittedName>
</protein>
<evidence type="ECO:0000313" key="3">
    <source>
        <dbReference type="EMBL" id="ROT84023.1"/>
    </source>
</evidence>
<proteinExistence type="predicted"/>
<dbReference type="AlphaFoldDB" id="A0A3R7QYX9"/>
<reference evidence="3 4" key="2">
    <citation type="submission" date="2019-01" db="EMBL/GenBank/DDBJ databases">
        <title>The decoding of complex shrimp genome reveals the adaptation for benthos swimmer, frequently molting mechanism and breeding impact on genome.</title>
        <authorList>
            <person name="Sun Y."/>
            <person name="Gao Y."/>
            <person name="Yu Y."/>
        </authorList>
    </citation>
    <scope>NUCLEOTIDE SEQUENCE [LARGE SCALE GENOMIC DNA]</scope>
    <source>
        <tissue evidence="3">Muscle</tissue>
    </source>
</reference>
<dbReference type="GO" id="GO:0030246">
    <property type="term" value="F:carbohydrate binding"/>
    <property type="evidence" value="ECO:0007669"/>
    <property type="project" value="UniProtKB-KW"/>
</dbReference>
<dbReference type="SMART" id="SM00034">
    <property type="entry name" value="CLECT"/>
    <property type="match status" value="1"/>
</dbReference>